<accession>A0A3E0TWU2</accession>
<evidence type="ECO:0000256" key="9">
    <source>
        <dbReference type="ARBA" id="ARBA00023065"/>
    </source>
</evidence>
<evidence type="ECO:0000256" key="10">
    <source>
        <dbReference type="ARBA" id="ARBA00023134"/>
    </source>
</evidence>
<keyword evidence="14" id="KW-0460">Magnesium</keyword>
<dbReference type="InterPro" id="IPR030389">
    <property type="entry name" value="G_FEOB_dom"/>
</dbReference>
<feature type="transmembrane region" description="Helical" evidence="15">
    <location>
        <begin position="374"/>
        <end position="395"/>
    </location>
</feature>
<dbReference type="InterPro" id="IPR027417">
    <property type="entry name" value="P-loop_NTPase"/>
</dbReference>
<evidence type="ECO:0000256" key="4">
    <source>
        <dbReference type="ARBA" id="ARBA00022496"/>
    </source>
</evidence>
<dbReference type="Gene3D" id="3.40.50.300">
    <property type="entry name" value="P-loop containing nucleotide triphosphate hydrolases"/>
    <property type="match status" value="1"/>
</dbReference>
<dbReference type="OrthoDB" id="9809127at2"/>
<dbReference type="GO" id="GO:0005886">
    <property type="term" value="C:plasma membrane"/>
    <property type="evidence" value="ECO:0007669"/>
    <property type="project" value="UniProtKB-SubCell"/>
</dbReference>
<proteinExistence type="inferred from homology"/>
<feature type="binding site" evidence="14">
    <location>
        <position position="22"/>
    </location>
    <ligand>
        <name>Mg(2+)</name>
        <dbReference type="ChEBI" id="CHEBI:18420"/>
        <label>1</label>
    </ligand>
</feature>
<sequence length="741" mass="79595">MANIAIVGFANSGKTTLFNRLTSSHQKTGNFAGVTVAAKNAQVTVADIKANLVDLPGVPSLYSAIESGKDIQTTQTYLKQNKVDCLINVVDATQLRRQLYLTSQLLELGIPVLVVLSKTDRKEAQTVDVEGLANALGCSITSSQGILNQGIANQATSEQGTRDRILSLAIEHAQQTGQQKRNISQLYQTDDEALLESLQSTSLLAVEQQACSNACNCAAGASQLAAVKKARFNAIDALLAKINLSAERGISLTERIDSYLLSVKFGIPVFLLMMYLLFMFAINVGSALIDFFDIMAGTVFVDYPQYWLATSGLPTWLTTMVEGLGMGIQTVMTFIPVVTCLFIGLSLLETSGYLARAAFVVDALMQRIGLPGKAFVPLIVGFGCTVPAVMAARILDSERERLTTIMMAPFMSCGARLPVYALFAAAFFPESGQNIVFLLYLIGIAAAIGTGLLLKATVLQGRAQHSVMELPLYEWPGLTALLKRVTQRVKSFITGAGKTIVIVVCVLNFFNSLGIDGEFGHQDTDNSVLSQSAQVITPLLAPMGVEEDNWQAGVGIITGIFAKEALVATFNSLYSSVETDTLSEPSLIAAWHESITTVSENLLGIEPKDPLGVEIGEITELNTAAAEQGVEVSTYLAMQQAFNGKLAAFSYLLFILLYTPCAAAMGAIKNETDSKWATFAALWSFTLAYLSATLVYQLGQMGNTPLMSSINIGLVALLFIGIYALLKRRGARVLTIPVRPL</sequence>
<keyword evidence="9" id="KW-0406">Ion transport</keyword>
<dbReference type="Pfam" id="PF07670">
    <property type="entry name" value="Gate"/>
    <property type="match status" value="2"/>
</dbReference>
<dbReference type="InterPro" id="IPR011642">
    <property type="entry name" value="Gate_dom"/>
</dbReference>
<dbReference type="InterPro" id="IPR011640">
    <property type="entry name" value="Fe2_transport_prot_B_C"/>
</dbReference>
<evidence type="ECO:0000256" key="3">
    <source>
        <dbReference type="ARBA" id="ARBA00022475"/>
    </source>
</evidence>
<keyword evidence="8 15" id="KW-0408">Iron</keyword>
<dbReference type="NCBIfam" id="TIGR00231">
    <property type="entry name" value="small_GTP"/>
    <property type="match status" value="1"/>
</dbReference>
<evidence type="ECO:0000256" key="7">
    <source>
        <dbReference type="ARBA" id="ARBA00022989"/>
    </source>
</evidence>
<protein>
    <recommendedName>
        <fullName evidence="12 15">Ferrous iron transport protein B</fullName>
    </recommendedName>
</protein>
<feature type="domain" description="FeoB-type G" evidence="16">
    <location>
        <begin position="1"/>
        <end position="174"/>
    </location>
</feature>
<gene>
    <name evidence="17" type="primary">feoB</name>
    <name evidence="17" type="ORF">DXX93_12790</name>
</gene>
<evidence type="ECO:0000256" key="15">
    <source>
        <dbReference type="RuleBase" id="RU362098"/>
    </source>
</evidence>
<dbReference type="EMBL" id="QUOU01000001">
    <property type="protein sequence ID" value="REL28924.1"/>
    <property type="molecule type" value="Genomic_DNA"/>
</dbReference>
<comment type="subcellular location">
    <subcellularLocation>
        <location evidence="15">Cell inner membrane</location>
        <topology evidence="15">Multi-pass membrane protein</topology>
    </subcellularLocation>
    <subcellularLocation>
        <location evidence="1">Cell membrane</location>
        <topology evidence="1">Multi-pass membrane protein</topology>
    </subcellularLocation>
</comment>
<dbReference type="GO" id="GO:0015093">
    <property type="term" value="F:ferrous iron transmembrane transporter activity"/>
    <property type="evidence" value="ECO:0007669"/>
    <property type="project" value="UniProtKB-UniRule"/>
</dbReference>
<keyword evidence="10 13" id="KW-0342">GTP-binding</keyword>
<dbReference type="PROSITE" id="PS51711">
    <property type="entry name" value="G_FEOB"/>
    <property type="match status" value="1"/>
</dbReference>
<feature type="binding site" evidence="13">
    <location>
        <begin position="8"/>
        <end position="15"/>
    </location>
    <ligand>
        <name>GTP</name>
        <dbReference type="ChEBI" id="CHEBI:37565"/>
        <label>1</label>
    </ligand>
</feature>
<keyword evidence="14" id="KW-0479">Metal-binding</keyword>
<evidence type="ECO:0000256" key="14">
    <source>
        <dbReference type="PIRSR" id="PIRSR603373-2"/>
    </source>
</evidence>
<keyword evidence="11 15" id="KW-0472">Membrane</keyword>
<feature type="transmembrane region" description="Helical" evidence="15">
    <location>
        <begin position="435"/>
        <end position="454"/>
    </location>
</feature>
<dbReference type="InterPro" id="IPR003373">
    <property type="entry name" value="Fe2_transport_prot-B"/>
</dbReference>
<feature type="transmembrane region" description="Helical" evidence="15">
    <location>
        <begin position="648"/>
        <end position="668"/>
    </location>
</feature>
<dbReference type="GO" id="GO:0046872">
    <property type="term" value="F:metal ion binding"/>
    <property type="evidence" value="ECO:0007669"/>
    <property type="project" value="UniProtKB-KW"/>
</dbReference>
<dbReference type="Proteomes" id="UP000256478">
    <property type="component" value="Unassembled WGS sequence"/>
</dbReference>
<dbReference type="PANTHER" id="PTHR43185:SF1">
    <property type="entry name" value="FE(2+) TRANSPORTER FEOB"/>
    <property type="match status" value="1"/>
</dbReference>
<feature type="transmembrane region" description="Helical" evidence="15">
    <location>
        <begin position="331"/>
        <end position="354"/>
    </location>
</feature>
<keyword evidence="5 15" id="KW-0812">Transmembrane</keyword>
<dbReference type="InterPro" id="IPR005225">
    <property type="entry name" value="Small_GTP-bd"/>
</dbReference>
<organism evidence="17 18">
    <name type="scientific">Thalassotalea euphylliae</name>
    <dbReference type="NCBI Taxonomy" id="1655234"/>
    <lineage>
        <taxon>Bacteria</taxon>
        <taxon>Pseudomonadati</taxon>
        <taxon>Pseudomonadota</taxon>
        <taxon>Gammaproteobacteria</taxon>
        <taxon>Alteromonadales</taxon>
        <taxon>Colwelliaceae</taxon>
        <taxon>Thalassotalea</taxon>
    </lineage>
</organism>
<evidence type="ECO:0000256" key="1">
    <source>
        <dbReference type="ARBA" id="ARBA00004651"/>
    </source>
</evidence>
<reference evidence="17 18" key="1">
    <citation type="submission" date="2018-08" db="EMBL/GenBank/DDBJ databases">
        <title>Thalassotalea euphylliae genome.</title>
        <authorList>
            <person name="Summers S."/>
            <person name="Rice S.A."/>
            <person name="Freckelton M.L."/>
            <person name="Nedved B.T."/>
            <person name="Hadfield M.G."/>
        </authorList>
    </citation>
    <scope>NUCLEOTIDE SEQUENCE [LARGE SCALE GENOMIC DNA]</scope>
    <source>
        <strain evidence="17 18">H1</strain>
    </source>
</reference>
<keyword evidence="6 13" id="KW-0547">Nucleotide-binding</keyword>
<keyword evidence="4 15" id="KW-0410">Iron transport</keyword>
<keyword evidence="3" id="KW-1003">Cell membrane</keyword>
<evidence type="ECO:0000256" key="2">
    <source>
        <dbReference type="ARBA" id="ARBA00022448"/>
    </source>
</evidence>
<feature type="transmembrane region" description="Helical" evidence="15">
    <location>
        <begin position="407"/>
        <end position="429"/>
    </location>
</feature>
<evidence type="ECO:0000256" key="13">
    <source>
        <dbReference type="PIRSR" id="PIRSR603373-1"/>
    </source>
</evidence>
<dbReference type="AlphaFoldDB" id="A0A3E0TWU2"/>
<dbReference type="InterPro" id="IPR050860">
    <property type="entry name" value="FeoB_GTPase"/>
</dbReference>
<comment type="caution">
    <text evidence="17">The sequence shown here is derived from an EMBL/GenBank/DDBJ whole genome shotgun (WGS) entry which is preliminary data.</text>
</comment>
<evidence type="ECO:0000313" key="18">
    <source>
        <dbReference type="Proteomes" id="UP000256478"/>
    </source>
</evidence>
<feature type="binding site" evidence="13">
    <location>
        <begin position="54"/>
        <end position="57"/>
    </location>
    <ligand>
        <name>GTP</name>
        <dbReference type="ChEBI" id="CHEBI:37565"/>
        <label>1</label>
    </ligand>
</feature>
<dbReference type="Pfam" id="PF02421">
    <property type="entry name" value="FeoB_N"/>
    <property type="match status" value="1"/>
</dbReference>
<dbReference type="NCBIfam" id="TIGR00437">
    <property type="entry name" value="feoB"/>
    <property type="match status" value="1"/>
</dbReference>
<dbReference type="GO" id="GO:0005525">
    <property type="term" value="F:GTP binding"/>
    <property type="evidence" value="ECO:0007669"/>
    <property type="project" value="UniProtKB-KW"/>
</dbReference>
<feature type="transmembrane region" description="Helical" evidence="15">
    <location>
        <begin position="680"/>
        <end position="699"/>
    </location>
</feature>
<feature type="transmembrane region" description="Helical" evidence="15">
    <location>
        <begin position="705"/>
        <end position="726"/>
    </location>
</feature>
<evidence type="ECO:0000259" key="16">
    <source>
        <dbReference type="PROSITE" id="PS51711"/>
    </source>
</evidence>
<comment type="similarity">
    <text evidence="15">Belongs to the TRAFAC class TrmE-Era-EngA-EngB-Septin-like GTPase superfamily. FeoB GTPase (TC 9.A.8) family.</text>
</comment>
<evidence type="ECO:0000256" key="6">
    <source>
        <dbReference type="ARBA" id="ARBA00022741"/>
    </source>
</evidence>
<comment type="function">
    <text evidence="15">Probable transporter of a GTP-driven Fe(2+) uptake system.</text>
</comment>
<name>A0A3E0TWU2_9GAMM</name>
<dbReference type="SUPFAM" id="SSF52540">
    <property type="entry name" value="P-loop containing nucleoside triphosphate hydrolases"/>
    <property type="match status" value="1"/>
</dbReference>
<keyword evidence="7 15" id="KW-1133">Transmembrane helix</keyword>
<evidence type="ECO:0000256" key="11">
    <source>
        <dbReference type="ARBA" id="ARBA00023136"/>
    </source>
</evidence>
<evidence type="ECO:0000256" key="5">
    <source>
        <dbReference type="ARBA" id="ARBA00022692"/>
    </source>
</evidence>
<evidence type="ECO:0000313" key="17">
    <source>
        <dbReference type="EMBL" id="REL28924.1"/>
    </source>
</evidence>
<evidence type="ECO:0000256" key="12">
    <source>
        <dbReference type="NCBIfam" id="TIGR00437"/>
    </source>
</evidence>
<evidence type="ECO:0000256" key="8">
    <source>
        <dbReference type="ARBA" id="ARBA00023004"/>
    </source>
</evidence>
<dbReference type="Pfam" id="PF07664">
    <property type="entry name" value="FeoB_C"/>
    <property type="match status" value="1"/>
</dbReference>
<dbReference type="PANTHER" id="PTHR43185">
    <property type="entry name" value="FERROUS IRON TRANSPORT PROTEIN B"/>
    <property type="match status" value="1"/>
</dbReference>
<feature type="binding site" evidence="14">
    <location>
        <position position="19"/>
    </location>
    <ligand>
        <name>Mg(2+)</name>
        <dbReference type="ChEBI" id="CHEBI:18420"/>
        <label>2</label>
    </ligand>
</feature>
<feature type="transmembrane region" description="Helical" evidence="15">
    <location>
        <begin position="265"/>
        <end position="286"/>
    </location>
</feature>
<keyword evidence="2 15" id="KW-0813">Transport</keyword>